<evidence type="ECO:0000313" key="11">
    <source>
        <dbReference type="Proteomes" id="UP000299580"/>
    </source>
</evidence>
<dbReference type="GO" id="GO:0008757">
    <property type="term" value="F:S-adenosylmethionine-dependent methyltransferase activity"/>
    <property type="evidence" value="ECO:0007669"/>
    <property type="project" value="InterPro"/>
</dbReference>
<dbReference type="GO" id="GO:0102130">
    <property type="term" value="F:malonyl-CoA methyltransferase activity"/>
    <property type="evidence" value="ECO:0007669"/>
    <property type="project" value="UniProtKB-EC"/>
</dbReference>
<dbReference type="UniPathway" id="UPA00078"/>
<keyword evidence="5 8" id="KW-0808">Transferase</keyword>
<dbReference type="KEGG" id="brb:EH207_10820"/>
<keyword evidence="6 8" id="KW-0949">S-adenosyl-L-methionine</keyword>
<keyword evidence="11" id="KW-1185">Reference proteome</keyword>
<dbReference type="InterPro" id="IPR011814">
    <property type="entry name" value="BioC"/>
</dbReference>
<name>A0A4P8QSZ8_9GAMM</name>
<dbReference type="EC" id="2.1.1.197" evidence="3 8"/>
<evidence type="ECO:0000256" key="2">
    <source>
        <dbReference type="ARBA" id="ARBA00004746"/>
    </source>
</evidence>
<dbReference type="Gene3D" id="3.40.50.150">
    <property type="entry name" value="Vaccinia Virus protein VP39"/>
    <property type="match status" value="1"/>
</dbReference>
<dbReference type="SUPFAM" id="SSF53335">
    <property type="entry name" value="S-adenosyl-L-methionine-dependent methyltransferases"/>
    <property type="match status" value="1"/>
</dbReference>
<evidence type="ECO:0000256" key="5">
    <source>
        <dbReference type="ARBA" id="ARBA00022679"/>
    </source>
</evidence>
<evidence type="ECO:0000256" key="3">
    <source>
        <dbReference type="ARBA" id="ARBA00012327"/>
    </source>
</evidence>
<evidence type="ECO:0000256" key="7">
    <source>
        <dbReference type="ARBA" id="ARBA00022756"/>
    </source>
</evidence>
<dbReference type="AlphaFoldDB" id="A0A4P8QSZ8"/>
<evidence type="ECO:0000259" key="9">
    <source>
        <dbReference type="Pfam" id="PF08241"/>
    </source>
</evidence>
<accession>A0A4P8QSZ8</accession>
<proteinExistence type="inferred from homology"/>
<dbReference type="Pfam" id="PF08241">
    <property type="entry name" value="Methyltransf_11"/>
    <property type="match status" value="1"/>
</dbReference>
<evidence type="ECO:0000313" key="10">
    <source>
        <dbReference type="EMBL" id="QCR10342.1"/>
    </source>
</evidence>
<comment type="function">
    <text evidence="8">Converts the free carboxyl group of a malonyl-thioester to its methyl ester by transfer of a methyl group from S-adenosyl-L-methionine (SAM). It allows to synthesize pimeloyl-ACP via the fatty acid synthetic pathway.</text>
</comment>
<protein>
    <recommendedName>
        <fullName evidence="3 8">Malonyl-[acyl-carrier protein] O-methyltransferase</fullName>
        <shortName evidence="8">Malonyl-ACP O-methyltransferase</shortName>
        <ecNumber evidence="3 8">2.1.1.197</ecNumber>
    </recommendedName>
    <alternativeName>
        <fullName evidence="8">Biotin synthesis protein BioC</fullName>
    </alternativeName>
</protein>
<keyword evidence="4 8" id="KW-0489">Methyltransferase</keyword>
<sequence length="253" mass="28543">MLIDARHKQAIAQSFGRAAASYDRFAELQRASGERLLNLMPPHDGQQLLDAGCGTGYFSRYWQQQGKRVIALDLSPAMLAHASEQRVAERYVQGDIEHLPLEDRCVDISYCNLAVQWCDDLPRALAELYRVTRSGGIVAFSTLAEGSLEELAHAWMRLDGTRRVNPFLSVATIQAACRPYRHQLRQECVTCHFPDVLTLMKSLKGIGATWLHQGRTPGLLSRSRLNRLSAVYPQRPEGYPLSYQLIYGVIYHD</sequence>
<dbReference type="OrthoDB" id="9760689at2"/>
<evidence type="ECO:0000256" key="8">
    <source>
        <dbReference type="HAMAP-Rule" id="MF_00835"/>
    </source>
</evidence>
<dbReference type="HAMAP" id="MF_00835">
    <property type="entry name" value="BioC"/>
    <property type="match status" value="1"/>
</dbReference>
<dbReference type="GO" id="GO:0009102">
    <property type="term" value="P:biotin biosynthetic process"/>
    <property type="evidence" value="ECO:0007669"/>
    <property type="project" value="UniProtKB-UniRule"/>
</dbReference>
<feature type="domain" description="Methyltransferase type 11" evidence="9">
    <location>
        <begin position="49"/>
        <end position="140"/>
    </location>
</feature>
<comment type="catalytic activity">
    <reaction evidence="1 8">
        <text>malonyl-[ACP] + S-adenosyl-L-methionine = malonyl-[ACP] methyl ester + S-adenosyl-L-homocysteine</text>
        <dbReference type="Rhea" id="RHEA:17105"/>
        <dbReference type="Rhea" id="RHEA-COMP:9623"/>
        <dbReference type="Rhea" id="RHEA-COMP:9954"/>
        <dbReference type="ChEBI" id="CHEBI:57856"/>
        <dbReference type="ChEBI" id="CHEBI:59789"/>
        <dbReference type="ChEBI" id="CHEBI:78449"/>
        <dbReference type="ChEBI" id="CHEBI:78845"/>
        <dbReference type="EC" id="2.1.1.197"/>
    </reaction>
</comment>
<evidence type="ECO:0000256" key="4">
    <source>
        <dbReference type="ARBA" id="ARBA00022603"/>
    </source>
</evidence>
<dbReference type="PANTHER" id="PTHR43591">
    <property type="entry name" value="METHYLTRANSFERASE"/>
    <property type="match status" value="1"/>
</dbReference>
<dbReference type="GO" id="GO:0032259">
    <property type="term" value="P:methylation"/>
    <property type="evidence" value="ECO:0007669"/>
    <property type="project" value="UniProtKB-KW"/>
</dbReference>
<dbReference type="GO" id="GO:0010340">
    <property type="term" value="F:carboxyl-O-methyltransferase activity"/>
    <property type="evidence" value="ECO:0007669"/>
    <property type="project" value="UniProtKB-UniRule"/>
</dbReference>
<dbReference type="InterPro" id="IPR013216">
    <property type="entry name" value="Methyltransf_11"/>
</dbReference>
<keyword evidence="7 8" id="KW-0093">Biotin biosynthesis</keyword>
<organism evidence="10 11">
    <name type="scientific">Brenneria rubrifaciens</name>
    <dbReference type="NCBI Taxonomy" id="55213"/>
    <lineage>
        <taxon>Bacteria</taxon>
        <taxon>Pseudomonadati</taxon>
        <taxon>Pseudomonadota</taxon>
        <taxon>Gammaproteobacteria</taxon>
        <taxon>Enterobacterales</taxon>
        <taxon>Pectobacteriaceae</taxon>
        <taxon>Brenneria</taxon>
    </lineage>
</organism>
<comment type="similarity">
    <text evidence="8">Belongs to the methyltransferase superfamily.</text>
</comment>
<dbReference type="EMBL" id="CP034035">
    <property type="protein sequence ID" value="QCR10342.1"/>
    <property type="molecule type" value="Genomic_DNA"/>
</dbReference>
<dbReference type="CDD" id="cd02440">
    <property type="entry name" value="AdoMet_MTases"/>
    <property type="match status" value="1"/>
</dbReference>
<reference evidence="10 11" key="1">
    <citation type="submission" date="2018-11" db="EMBL/GenBank/DDBJ databases">
        <title>Genome sequences of Brenneria nigrifluens and Brenneria rubrifaciens.</title>
        <authorList>
            <person name="Poret-Peterson A.T."/>
            <person name="McClean A.E."/>
            <person name="Kluepfel D.A."/>
        </authorList>
    </citation>
    <scope>NUCLEOTIDE SEQUENCE [LARGE SCALE GENOMIC DNA]</scope>
    <source>
        <strain evidence="10 11">6D370</strain>
    </source>
</reference>
<dbReference type="Proteomes" id="UP000299580">
    <property type="component" value="Chromosome"/>
</dbReference>
<gene>
    <name evidence="8 10" type="primary">bioC</name>
    <name evidence="10" type="ORF">EH207_10820</name>
</gene>
<dbReference type="NCBIfam" id="TIGR02072">
    <property type="entry name" value="BioC"/>
    <property type="match status" value="1"/>
</dbReference>
<dbReference type="RefSeq" id="WP_137715327.1">
    <property type="nucleotide sequence ID" value="NZ_CP034035.1"/>
</dbReference>
<comment type="pathway">
    <text evidence="2 8">Cofactor biosynthesis; biotin biosynthesis.</text>
</comment>
<dbReference type="InterPro" id="IPR029063">
    <property type="entry name" value="SAM-dependent_MTases_sf"/>
</dbReference>
<evidence type="ECO:0000256" key="1">
    <source>
        <dbReference type="ARBA" id="ARBA00000852"/>
    </source>
</evidence>
<evidence type="ECO:0000256" key="6">
    <source>
        <dbReference type="ARBA" id="ARBA00022691"/>
    </source>
</evidence>